<feature type="transmembrane region" description="Helical" evidence="1">
    <location>
        <begin position="14"/>
        <end position="37"/>
    </location>
</feature>
<keyword evidence="1" id="KW-0812">Transmembrane</keyword>
<accession>A0AAD0VTW4</accession>
<dbReference type="AlphaFoldDB" id="A0AAD0VTW4"/>
<protein>
    <submittedName>
        <fullName evidence="2">Uncharacterized protein</fullName>
    </submittedName>
</protein>
<reference evidence="2 3" key="1">
    <citation type="submission" date="2018-07" db="EMBL/GenBank/DDBJ databases">
        <title>Complete genome sequence of a Pseudomonas plecoglossicida strain pathogenic to the marine fish, Larimichthys crocea.</title>
        <authorList>
            <person name="Tao Z."/>
        </authorList>
    </citation>
    <scope>NUCLEOTIDE SEQUENCE [LARGE SCALE GENOMIC DNA]</scope>
    <source>
        <strain evidence="2 3">XSDHY-P</strain>
    </source>
</reference>
<sequence length="211" mass="24367">MQSSRDRRHGLTRLGRLTLFLVSYIPLFLIIIFQQFYKNSDYLSFGGFHSDAWMNFAKKFGVATTLIIISILAIIFLIVLLQNLVERAEESGEISKVVDVENKNSESIAYLFTYIIPFVFQDPSDPAQLIPIITLMCVTYTIYVNSSMILINPTLSFWYSLYHVEVESIAGSKKRIIILTKEKFMEEGDLLKMKRIAHRLYFGIDLGRKDE</sequence>
<dbReference type="Proteomes" id="UP000256503">
    <property type="component" value="Chromosome"/>
</dbReference>
<organism evidence="2 3">
    <name type="scientific">Pseudomonas plecoglossicida</name>
    <dbReference type="NCBI Taxonomy" id="70775"/>
    <lineage>
        <taxon>Bacteria</taxon>
        <taxon>Pseudomonadati</taxon>
        <taxon>Pseudomonadota</taxon>
        <taxon>Gammaproteobacteria</taxon>
        <taxon>Pseudomonadales</taxon>
        <taxon>Pseudomonadaceae</taxon>
        <taxon>Pseudomonas</taxon>
    </lineage>
</organism>
<dbReference type="EMBL" id="CP031146">
    <property type="protein sequence ID" value="AXM96540.1"/>
    <property type="molecule type" value="Genomic_DNA"/>
</dbReference>
<keyword evidence="1" id="KW-0472">Membrane</keyword>
<evidence type="ECO:0000313" key="3">
    <source>
        <dbReference type="Proteomes" id="UP000256503"/>
    </source>
</evidence>
<feature type="transmembrane region" description="Helical" evidence="1">
    <location>
        <begin position="60"/>
        <end position="81"/>
    </location>
</feature>
<evidence type="ECO:0000313" key="2">
    <source>
        <dbReference type="EMBL" id="AXM96540.1"/>
    </source>
</evidence>
<name>A0AAD0VTW4_PSEDL</name>
<keyword evidence="1" id="KW-1133">Transmembrane helix</keyword>
<gene>
    <name evidence="2" type="ORF">DVB73_12500</name>
</gene>
<proteinExistence type="predicted"/>
<evidence type="ECO:0000256" key="1">
    <source>
        <dbReference type="SAM" id="Phobius"/>
    </source>
</evidence>